<organism evidence="2 3">
    <name type="scientific">Corynebacterium urealyticum</name>
    <dbReference type="NCBI Taxonomy" id="43771"/>
    <lineage>
        <taxon>Bacteria</taxon>
        <taxon>Bacillati</taxon>
        <taxon>Actinomycetota</taxon>
        <taxon>Actinomycetes</taxon>
        <taxon>Mycobacteriales</taxon>
        <taxon>Corynebacteriaceae</taxon>
        <taxon>Corynebacterium</taxon>
    </lineage>
</organism>
<evidence type="ECO:0000313" key="3">
    <source>
        <dbReference type="Proteomes" id="UP000324726"/>
    </source>
</evidence>
<comment type="caution">
    <text evidence="2">The sequence shown here is derived from an EMBL/GenBank/DDBJ whole genome shotgun (WGS) entry which is preliminary data.</text>
</comment>
<feature type="domain" description="Aminoglycoside phosphotransferase" evidence="1">
    <location>
        <begin position="135"/>
        <end position="327"/>
    </location>
</feature>
<accession>A0A5D4XE66</accession>
<dbReference type="PANTHER" id="PTHR21310">
    <property type="entry name" value="AMINOGLYCOSIDE PHOSPHOTRANSFERASE-RELATED-RELATED"/>
    <property type="match status" value="1"/>
</dbReference>
<dbReference type="EMBL" id="VSZI01000001">
    <property type="protein sequence ID" value="TYR19896.1"/>
    <property type="molecule type" value="Genomic_DNA"/>
</dbReference>
<keyword evidence="2" id="KW-0808">Transferase</keyword>
<evidence type="ECO:0000259" key="1">
    <source>
        <dbReference type="Pfam" id="PF01636"/>
    </source>
</evidence>
<dbReference type="InterPro" id="IPR051678">
    <property type="entry name" value="AGP_Transferase"/>
</dbReference>
<proteinExistence type="predicted"/>
<dbReference type="Pfam" id="PF01636">
    <property type="entry name" value="APH"/>
    <property type="match status" value="1"/>
</dbReference>
<dbReference type="InterPro" id="IPR011009">
    <property type="entry name" value="Kinase-like_dom_sf"/>
</dbReference>
<dbReference type="InterPro" id="IPR002575">
    <property type="entry name" value="Aminoglycoside_PTrfase"/>
</dbReference>
<evidence type="ECO:0000313" key="2">
    <source>
        <dbReference type="EMBL" id="TYR19896.1"/>
    </source>
</evidence>
<protein>
    <submittedName>
        <fullName evidence="2">Aminoglycoside phosphotransferase family protein</fullName>
    </submittedName>
</protein>
<name>A0A5D4XE66_9CORY</name>
<dbReference type="SUPFAM" id="SSF56112">
    <property type="entry name" value="Protein kinase-like (PK-like)"/>
    <property type="match status" value="1"/>
</dbReference>
<dbReference type="RefSeq" id="WP_148811586.1">
    <property type="nucleotide sequence ID" value="NZ_VSZI01000001.1"/>
</dbReference>
<dbReference type="GO" id="GO:0016740">
    <property type="term" value="F:transferase activity"/>
    <property type="evidence" value="ECO:0007669"/>
    <property type="project" value="UniProtKB-KW"/>
</dbReference>
<dbReference type="Gene3D" id="3.90.1200.10">
    <property type="match status" value="1"/>
</dbReference>
<reference evidence="2 3" key="1">
    <citation type="submission" date="2019-08" db="EMBL/GenBank/DDBJ databases">
        <title>Draft genome of C. urealyticum strain VH4248.</title>
        <authorList>
            <person name="Navas J."/>
        </authorList>
    </citation>
    <scope>NUCLEOTIDE SEQUENCE [LARGE SCALE GENOMIC DNA]</scope>
    <source>
        <strain evidence="2 3">VH4248</strain>
    </source>
</reference>
<gene>
    <name evidence="2" type="ORF">FYJ87_02545</name>
</gene>
<dbReference type="PANTHER" id="PTHR21310:SF15">
    <property type="entry name" value="AMINOGLYCOSIDE PHOSPHOTRANSFERASE DOMAIN-CONTAINING PROTEIN"/>
    <property type="match status" value="1"/>
</dbReference>
<sequence>MTEQQDGFSSGNFQPIGKLSAEDIRTGNIDRADVAHDYSREDLRPETLPIFIKLIWQDLAWENILLPKQGMDHAVILLEGVRSDEGEFADMVPNRVIVRAPYTEAYRLQASRESGVIAALGHRSNARLPQTVRQAHVPRRFTGNQRRIRVTLLSVIDGTPLDANVWQQMNAEQQELVIEQLGSLLAAMHTMNSSLPPASNLESWWADGPGQSDATGVHEVGGVPISPATEGAQHGLNYTERTLPGKHEVMRHRMVEVLKPELSAAEYARAEGIMAEVDDMLARTDLRRCLTHGDLSREHLLWLPDQGVGVLDFSDMTVGDPALDYAHFETIAPGLTKRIFDHAGVAAEDVADPQVVFEDEDLLERAKLYKRWDNLFLLIDHYRTGRSPRVEI</sequence>
<dbReference type="Proteomes" id="UP000324726">
    <property type="component" value="Unassembled WGS sequence"/>
</dbReference>
<dbReference type="AlphaFoldDB" id="A0A5D4XE66"/>